<name>A0A9D7LNV8_9RHOO</name>
<reference evidence="1" key="1">
    <citation type="submission" date="2020-10" db="EMBL/GenBank/DDBJ databases">
        <title>Connecting structure to function with the recovery of over 1000 high-quality activated sludge metagenome-assembled genomes encoding full-length rRNA genes using long-read sequencing.</title>
        <authorList>
            <person name="Singleton C.M."/>
            <person name="Petriglieri F."/>
            <person name="Kristensen J.M."/>
            <person name="Kirkegaard R.H."/>
            <person name="Michaelsen T.Y."/>
            <person name="Andersen M.H."/>
            <person name="Karst S.M."/>
            <person name="Dueholm M.S."/>
            <person name="Nielsen P.H."/>
            <person name="Albertsen M."/>
        </authorList>
    </citation>
    <scope>NUCLEOTIDE SEQUENCE</scope>
    <source>
        <strain evidence="1">OdNE_18-Q3-R46-58_BAT3C.305</strain>
    </source>
</reference>
<comment type="caution">
    <text evidence="1">The sequence shown here is derived from an EMBL/GenBank/DDBJ whole genome shotgun (WGS) entry which is preliminary data.</text>
</comment>
<sequence length="139" mass="15164">MKTTELEAAYRATTYRVYLPGGQCDLRPAIVSETLRCWLETAGVTFFAILTAYNPGSRPLDEKENSCRQSQLECDLLESGFETYAGENVADSDDWPAEESCFVPGLAIAEAMALGEKYGQNAIVCGGHDGVPELVWIST</sequence>
<dbReference type="InterPro" id="IPR021710">
    <property type="entry name" value="DUF3293"/>
</dbReference>
<proteinExistence type="predicted"/>
<protein>
    <submittedName>
        <fullName evidence="1">DUF3293 domain-containing protein</fullName>
    </submittedName>
</protein>
<organism evidence="1 2">
    <name type="scientific">Candidatus Dechloromonas phosphorivorans</name>
    <dbReference type="NCBI Taxonomy" id="2899244"/>
    <lineage>
        <taxon>Bacteria</taxon>
        <taxon>Pseudomonadati</taxon>
        <taxon>Pseudomonadota</taxon>
        <taxon>Betaproteobacteria</taxon>
        <taxon>Rhodocyclales</taxon>
        <taxon>Azonexaceae</taxon>
        <taxon>Dechloromonas</taxon>
    </lineage>
</organism>
<gene>
    <name evidence="1" type="ORF">IPN75_13300</name>
</gene>
<evidence type="ECO:0000313" key="2">
    <source>
        <dbReference type="Proteomes" id="UP000808146"/>
    </source>
</evidence>
<dbReference type="AlphaFoldDB" id="A0A9D7LNV8"/>
<accession>A0A9D7LNV8</accession>
<dbReference type="Pfam" id="PF11697">
    <property type="entry name" value="DUF3293"/>
    <property type="match status" value="1"/>
</dbReference>
<dbReference type="EMBL" id="JADKBR010000017">
    <property type="protein sequence ID" value="MBK8891262.1"/>
    <property type="molecule type" value="Genomic_DNA"/>
</dbReference>
<dbReference type="Proteomes" id="UP000808146">
    <property type="component" value="Unassembled WGS sequence"/>
</dbReference>
<evidence type="ECO:0000313" key="1">
    <source>
        <dbReference type="EMBL" id="MBK8891262.1"/>
    </source>
</evidence>